<accession>A0ACA9L192</accession>
<gene>
    <name evidence="1" type="ORF">ACOLOM_LOCUS2778</name>
</gene>
<protein>
    <submittedName>
        <fullName evidence="1">1090_t:CDS:1</fullName>
    </submittedName>
</protein>
<dbReference type="EMBL" id="CAJVPT010003808">
    <property type="protein sequence ID" value="CAG8500548.1"/>
    <property type="molecule type" value="Genomic_DNA"/>
</dbReference>
<dbReference type="Proteomes" id="UP000789525">
    <property type="component" value="Unassembled WGS sequence"/>
</dbReference>
<comment type="caution">
    <text evidence="1">The sequence shown here is derived from an EMBL/GenBank/DDBJ whole genome shotgun (WGS) entry which is preliminary data.</text>
</comment>
<evidence type="ECO:0000313" key="1">
    <source>
        <dbReference type="EMBL" id="CAG8500548.1"/>
    </source>
</evidence>
<keyword evidence="2" id="KW-1185">Reference proteome</keyword>
<organism evidence="1 2">
    <name type="scientific">Acaulospora colombiana</name>
    <dbReference type="NCBI Taxonomy" id="27376"/>
    <lineage>
        <taxon>Eukaryota</taxon>
        <taxon>Fungi</taxon>
        <taxon>Fungi incertae sedis</taxon>
        <taxon>Mucoromycota</taxon>
        <taxon>Glomeromycotina</taxon>
        <taxon>Glomeromycetes</taxon>
        <taxon>Diversisporales</taxon>
        <taxon>Acaulosporaceae</taxon>
        <taxon>Acaulospora</taxon>
    </lineage>
</organism>
<sequence>NYIAYKTLKKLIKKAEETKSQYDYSTDDNIIAFFFLLDRELEKVNAFFLYKRAEIERRLRILSEKYCYPHSNGQDDPAMGFRELENGISNFIPNTEIDSELLPVLLETKEQINKIFGFADINKKGFDKILKKFDKKLGGEAQRLYLNNKVNVLPFASSSMLGEVLDLIEQWIVKSEKVNHSGSESRSKPSTGLTEEHNKILLDSIEKDDANSLQQLINKVTMEASIQSSSMKRMLTSMLHQASFYRAPNCIRLLLKSGAGIIDEEEINQRSLVHKLAMHGRCLPAEKGFQLNDLTSDMRYSHTSLSFTNKRENCVENVSDISVPDADDPEIISIILEHLPPTECFQASMPDVFGRRPLHYSAMNGFLRITKILLEYLIKTKQLDKFEDPAWFDNDGYTPFFYAVSRGHTKVVECIIEVCRIKSVDVVSNESTSLSGIVNTPAVPTVAAAQQILIPSSYYTSHNTFAHSYAQTPLALSCRLGHCEMARLLLSYGANPDVQDEEGETALHLAARNGYYDCVRILLGLDRSDEQSQSRMKKANTEIKEKFYGWTPLFLAAVDGHAETVEILIQAGADANVFDSRGWTPHMHAIFRGHIFVKNILQPLTSPYELDNFTPMPADGDVKSSVIEYGHKYLQDQSLLFVTLGSTDARKSVVPVKLDAIIDLPLKDNSEIDQLAFYIPHNADNVTLSFDILPTFRTKKQLIGKATFIISSLMGSATVPILGTRDLDVIGIIEFEFFVVNPFNHAKLSVGSKHTYWKSMTTQVIGHRGMGANSAEKPNLQLGENTLMSFITAASLGAEYIEFDVQLTKDHVPVIYHDWTVTETGYDIPMHSMTLKQFQKLKYAHTRLEEILTQDRNIRDEFQHSAYHFDSIGVEGVRKINMEKLKRSNSEGSISPYSQNQLVKDGKFKGNGVGTIQAPFATLAETFLKVPLNIGFNIEVKYPMVDEIEDDDLPAFGDINFFLDTILRHTYENAQDRKIIFSSFHPNICLGLSFKQPNYPAIRFAKLANLLGIVAKVNPIIEAPKLVNAVREAGLLMFTYGDSNNEVSNVRLQRKAGVDAVIVDSVLAVRRGLQQNE</sequence>
<proteinExistence type="predicted"/>
<reference evidence="1" key="1">
    <citation type="submission" date="2021-06" db="EMBL/GenBank/DDBJ databases">
        <authorList>
            <person name="Kallberg Y."/>
            <person name="Tangrot J."/>
            <person name="Rosling A."/>
        </authorList>
    </citation>
    <scope>NUCLEOTIDE SEQUENCE</scope>
    <source>
        <strain evidence="1">CL356</strain>
    </source>
</reference>
<feature type="non-terminal residue" evidence="1">
    <location>
        <position position="1"/>
    </location>
</feature>
<evidence type="ECO:0000313" key="2">
    <source>
        <dbReference type="Proteomes" id="UP000789525"/>
    </source>
</evidence>
<name>A0ACA9L192_9GLOM</name>